<sequence length="112" mass="12162">MVAFVKSVTFDAADTMRLAAFWAAALGSNVDEDSTAERAWVEPAGWGGPTLWFQRVPEPKTAKNRQHFDLRTMDTVEAEVERLVALGATVVGSDGDLVVMADPEGNEFCVES</sequence>
<evidence type="ECO:0000259" key="1">
    <source>
        <dbReference type="Pfam" id="PF18029"/>
    </source>
</evidence>
<reference evidence="3" key="1">
    <citation type="journal article" date="2019" name="Int. J. Syst. Evol. Microbiol.">
        <title>The Global Catalogue of Microorganisms (GCM) 10K type strain sequencing project: providing services to taxonomists for standard genome sequencing and annotation.</title>
        <authorList>
            <consortium name="The Broad Institute Genomics Platform"/>
            <consortium name="The Broad Institute Genome Sequencing Center for Infectious Disease"/>
            <person name="Wu L."/>
            <person name="Ma J."/>
        </authorList>
    </citation>
    <scope>NUCLEOTIDE SEQUENCE [LARGE SCALE GENOMIC DNA]</scope>
    <source>
        <strain evidence="3">JCM 17125</strain>
    </source>
</reference>
<dbReference type="Gene3D" id="3.10.180.10">
    <property type="entry name" value="2,3-Dihydroxybiphenyl 1,2-Dioxygenase, domain 1"/>
    <property type="match status" value="1"/>
</dbReference>
<keyword evidence="3" id="KW-1185">Reference proteome</keyword>
<name>A0ABP7DI01_9MICO</name>
<protein>
    <submittedName>
        <fullName evidence="2">VOC family protein</fullName>
    </submittedName>
</protein>
<dbReference type="EMBL" id="BAABDC010000003">
    <property type="protein sequence ID" value="GAA3705476.1"/>
    <property type="molecule type" value="Genomic_DNA"/>
</dbReference>
<organism evidence="2 3">
    <name type="scientific">Terrabacter ginsenosidimutans</name>
    <dbReference type="NCBI Taxonomy" id="490575"/>
    <lineage>
        <taxon>Bacteria</taxon>
        <taxon>Bacillati</taxon>
        <taxon>Actinomycetota</taxon>
        <taxon>Actinomycetes</taxon>
        <taxon>Micrococcales</taxon>
        <taxon>Intrasporangiaceae</taxon>
        <taxon>Terrabacter</taxon>
    </lineage>
</organism>
<dbReference type="InterPro" id="IPR029068">
    <property type="entry name" value="Glyas_Bleomycin-R_OHBP_Dase"/>
</dbReference>
<feature type="domain" description="Glyoxalase-like" evidence="1">
    <location>
        <begin position="7"/>
        <end position="110"/>
    </location>
</feature>
<dbReference type="InterPro" id="IPR041581">
    <property type="entry name" value="Glyoxalase_6"/>
</dbReference>
<gene>
    <name evidence="2" type="ORF">GCM10022399_22780</name>
</gene>
<dbReference type="Pfam" id="PF18029">
    <property type="entry name" value="Glyoxalase_6"/>
    <property type="match status" value="1"/>
</dbReference>
<dbReference type="SUPFAM" id="SSF54593">
    <property type="entry name" value="Glyoxalase/Bleomycin resistance protein/Dihydroxybiphenyl dioxygenase"/>
    <property type="match status" value="1"/>
</dbReference>
<proteinExistence type="predicted"/>
<accession>A0ABP7DI01</accession>
<comment type="caution">
    <text evidence="2">The sequence shown here is derived from an EMBL/GenBank/DDBJ whole genome shotgun (WGS) entry which is preliminary data.</text>
</comment>
<dbReference type="PANTHER" id="PTHR35908">
    <property type="entry name" value="HYPOTHETICAL FUSION PROTEIN"/>
    <property type="match status" value="1"/>
</dbReference>
<evidence type="ECO:0000313" key="3">
    <source>
        <dbReference type="Proteomes" id="UP001501468"/>
    </source>
</evidence>
<dbReference type="RefSeq" id="WP_344946047.1">
    <property type="nucleotide sequence ID" value="NZ_BAABDC010000003.1"/>
</dbReference>
<dbReference type="PANTHER" id="PTHR35908:SF1">
    <property type="entry name" value="CONSERVED PROTEIN"/>
    <property type="match status" value="1"/>
</dbReference>
<evidence type="ECO:0000313" key="2">
    <source>
        <dbReference type="EMBL" id="GAA3705476.1"/>
    </source>
</evidence>
<dbReference type="CDD" id="cd06587">
    <property type="entry name" value="VOC"/>
    <property type="match status" value="1"/>
</dbReference>
<dbReference type="Proteomes" id="UP001501468">
    <property type="component" value="Unassembled WGS sequence"/>
</dbReference>